<evidence type="ECO:0000313" key="8">
    <source>
        <dbReference type="Proteomes" id="UP000034366"/>
    </source>
</evidence>
<dbReference type="EMBL" id="LBTW01000051">
    <property type="protein sequence ID" value="KKQ47520.1"/>
    <property type="molecule type" value="Genomic_DNA"/>
</dbReference>
<feature type="compositionally biased region" description="Basic residues" evidence="6">
    <location>
        <begin position="231"/>
        <end position="246"/>
    </location>
</feature>
<evidence type="ECO:0000313" key="7">
    <source>
        <dbReference type="EMBL" id="KKQ47520.1"/>
    </source>
</evidence>
<proteinExistence type="inferred from homology"/>
<dbReference type="GO" id="GO:1990904">
    <property type="term" value="C:ribonucleoprotein complex"/>
    <property type="evidence" value="ECO:0007669"/>
    <property type="project" value="UniProtKB-KW"/>
</dbReference>
<keyword evidence="3" id="KW-0687">Ribonucleoprotein</keyword>
<feature type="region of interest" description="Disordered" evidence="6">
    <location>
        <begin position="231"/>
        <end position="263"/>
    </location>
</feature>
<dbReference type="SUPFAM" id="SSF52166">
    <property type="entry name" value="Ribosomal protein L4"/>
    <property type="match status" value="1"/>
</dbReference>
<name>A0A0G0I949_9BACT</name>
<dbReference type="AlphaFoldDB" id="A0A0G0I949"/>
<dbReference type="Proteomes" id="UP000034366">
    <property type="component" value="Unassembled WGS sequence"/>
</dbReference>
<comment type="similarity">
    <text evidence="1">Belongs to the universal ribosomal protein uL4 family.</text>
</comment>
<gene>
    <name evidence="7" type="ORF">US67_C0051G0012</name>
</gene>
<dbReference type="PATRIC" id="fig|1618592.3.peg.760"/>
<dbReference type="GO" id="GO:0006412">
    <property type="term" value="P:translation"/>
    <property type="evidence" value="ECO:0007669"/>
    <property type="project" value="InterPro"/>
</dbReference>
<dbReference type="InterPro" id="IPR013005">
    <property type="entry name" value="Ribosomal_uL4-like"/>
</dbReference>
<evidence type="ECO:0000256" key="3">
    <source>
        <dbReference type="ARBA" id="ARBA00023274"/>
    </source>
</evidence>
<evidence type="ECO:0000256" key="2">
    <source>
        <dbReference type="ARBA" id="ARBA00022980"/>
    </source>
</evidence>
<dbReference type="Gene3D" id="3.40.1370.10">
    <property type="match status" value="1"/>
</dbReference>
<accession>A0A0G0I949</accession>
<organism evidence="7 8">
    <name type="scientific">Candidatus Woesebacteria bacterium GW2011_GWD1_38_10</name>
    <dbReference type="NCBI Taxonomy" id="1618592"/>
    <lineage>
        <taxon>Bacteria</taxon>
        <taxon>Candidatus Woeseibacteriota</taxon>
    </lineage>
</organism>
<evidence type="ECO:0000256" key="1">
    <source>
        <dbReference type="ARBA" id="ARBA00010528"/>
    </source>
</evidence>
<dbReference type="Pfam" id="PF00573">
    <property type="entry name" value="Ribosomal_L4"/>
    <property type="match status" value="1"/>
</dbReference>
<dbReference type="GO" id="GO:0005840">
    <property type="term" value="C:ribosome"/>
    <property type="evidence" value="ECO:0007669"/>
    <property type="project" value="UniProtKB-KW"/>
</dbReference>
<dbReference type="GO" id="GO:0003735">
    <property type="term" value="F:structural constituent of ribosome"/>
    <property type="evidence" value="ECO:0007669"/>
    <property type="project" value="InterPro"/>
</dbReference>
<dbReference type="PANTHER" id="PTHR10746">
    <property type="entry name" value="50S RIBOSOMAL PROTEIN L4"/>
    <property type="match status" value="1"/>
</dbReference>
<dbReference type="InterPro" id="IPR002136">
    <property type="entry name" value="Ribosomal_uL4"/>
</dbReference>
<reference evidence="7 8" key="1">
    <citation type="journal article" date="2015" name="Nature">
        <title>rRNA introns, odd ribosomes, and small enigmatic genomes across a large radiation of phyla.</title>
        <authorList>
            <person name="Brown C.T."/>
            <person name="Hug L.A."/>
            <person name="Thomas B.C."/>
            <person name="Sharon I."/>
            <person name="Castelle C.J."/>
            <person name="Singh A."/>
            <person name="Wilkins M.J."/>
            <person name="Williams K.H."/>
            <person name="Banfield J.F."/>
        </authorList>
    </citation>
    <scope>NUCLEOTIDE SEQUENCE [LARGE SCALE GENOMIC DNA]</scope>
</reference>
<evidence type="ECO:0000256" key="5">
    <source>
        <dbReference type="ARBA" id="ARBA00035462"/>
    </source>
</evidence>
<sequence length="263" mass="29565">MLKADLYTFDGKKKESINFPKEFDVKPNLELLSQAVRIYEDRTHLGLAKVKTRGEVRISTRKIYKQKGTGGARHGAKSAPIFVGGGVAHGPKGIKRLLKLSGSQKNKALLYALNYKIKDSLIVLVDNLEKIKKTKEASFLVENILKEKNVTTRKNVLIAFSEKNFDAIKAFRNLNGVVCEHYKDINVYKVFLANILVIDKEALTEKIVSGKEKKVEDKTLKINKPVLKKTREKISQSKKKMTKKAKPVSAGSLKDKAKKTKKV</sequence>
<protein>
    <recommendedName>
        <fullName evidence="4">Large ribosomal subunit protein uL4</fullName>
    </recommendedName>
    <alternativeName>
        <fullName evidence="5">50S ribosomal protein L4</fullName>
    </alternativeName>
</protein>
<dbReference type="NCBIfam" id="TIGR03953">
    <property type="entry name" value="rplD_bact"/>
    <property type="match status" value="1"/>
</dbReference>
<keyword evidence="2 7" id="KW-0689">Ribosomal protein</keyword>
<evidence type="ECO:0000256" key="4">
    <source>
        <dbReference type="ARBA" id="ARBA00035244"/>
    </source>
</evidence>
<dbReference type="PANTHER" id="PTHR10746:SF6">
    <property type="entry name" value="LARGE RIBOSOMAL SUBUNIT PROTEIN UL4M"/>
    <property type="match status" value="1"/>
</dbReference>
<dbReference type="InterPro" id="IPR023574">
    <property type="entry name" value="Ribosomal_uL4_dom_sf"/>
</dbReference>
<evidence type="ECO:0000256" key="6">
    <source>
        <dbReference type="SAM" id="MobiDB-lite"/>
    </source>
</evidence>
<comment type="caution">
    <text evidence="7">The sequence shown here is derived from an EMBL/GenBank/DDBJ whole genome shotgun (WGS) entry which is preliminary data.</text>
</comment>